<feature type="transmembrane region" description="Helical" evidence="8">
    <location>
        <begin position="281"/>
        <end position="303"/>
    </location>
</feature>
<feature type="transmembrane region" description="Helical" evidence="8">
    <location>
        <begin position="341"/>
        <end position="361"/>
    </location>
</feature>
<dbReference type="GO" id="GO:0009103">
    <property type="term" value="P:lipopolysaccharide biosynthetic process"/>
    <property type="evidence" value="ECO:0007669"/>
    <property type="project" value="UniProtKB-ARBA"/>
</dbReference>
<evidence type="ECO:0000256" key="5">
    <source>
        <dbReference type="ARBA" id="ARBA00022692"/>
    </source>
</evidence>
<evidence type="ECO:0000256" key="6">
    <source>
        <dbReference type="ARBA" id="ARBA00022989"/>
    </source>
</evidence>
<evidence type="ECO:0000256" key="3">
    <source>
        <dbReference type="ARBA" id="ARBA00022676"/>
    </source>
</evidence>
<keyword evidence="6 8" id="KW-1133">Transmembrane helix</keyword>
<dbReference type="InterPro" id="IPR050297">
    <property type="entry name" value="LipidA_mod_glycosyltrf_83"/>
</dbReference>
<evidence type="ECO:0000313" key="10">
    <source>
        <dbReference type="EMBL" id="KKS87196.1"/>
    </source>
</evidence>
<keyword evidence="7 8" id="KW-0472">Membrane</keyword>
<feature type="transmembrane region" description="Helical" evidence="8">
    <location>
        <begin position="7"/>
        <end position="24"/>
    </location>
</feature>
<keyword evidence="4" id="KW-0808">Transferase</keyword>
<evidence type="ECO:0000256" key="2">
    <source>
        <dbReference type="ARBA" id="ARBA00022475"/>
    </source>
</evidence>
<dbReference type="GO" id="GO:0016763">
    <property type="term" value="F:pentosyltransferase activity"/>
    <property type="evidence" value="ECO:0007669"/>
    <property type="project" value="TreeGrafter"/>
</dbReference>
<feature type="transmembrane region" description="Helical" evidence="8">
    <location>
        <begin position="199"/>
        <end position="217"/>
    </location>
</feature>
<dbReference type="PANTHER" id="PTHR33908:SF11">
    <property type="entry name" value="MEMBRANE PROTEIN"/>
    <property type="match status" value="1"/>
</dbReference>
<dbReference type="AlphaFoldDB" id="A0A0G1EW01"/>
<evidence type="ECO:0000259" key="9">
    <source>
        <dbReference type="Pfam" id="PF13231"/>
    </source>
</evidence>
<keyword evidence="2" id="KW-1003">Cell membrane</keyword>
<evidence type="ECO:0000256" key="1">
    <source>
        <dbReference type="ARBA" id="ARBA00004651"/>
    </source>
</evidence>
<feature type="transmembrane region" description="Helical" evidence="8">
    <location>
        <begin position="315"/>
        <end position="334"/>
    </location>
</feature>
<organism evidence="10 11">
    <name type="scientific">Candidatus Gottesmanbacteria bacterium GW2011_GWB1_43_11</name>
    <dbReference type="NCBI Taxonomy" id="1618446"/>
    <lineage>
        <taxon>Bacteria</taxon>
        <taxon>Candidatus Gottesmaniibacteriota</taxon>
    </lineage>
</organism>
<sequence length="514" mass="59613">MAIKHRLLVFIIALAIFFRFYNFYDFQYWSGDEEVLTATIRHIIWDRSPTLLVQNASLGFGLGPFYHYFLTPFYYLTKFDLVNLQTIASVLGVITTFLVYKAGSEIGDKKLGLVASFLYATSFFISLFDRRLVHLTLNPVLSALTLWSLMKVIKKDYRFLPLLAFPIGFAFHEDASLIALVVAILITLAFFKVSLKNKYTAAGLVILGIFIMPFLMAEVRYHGVVSKAIVRSLARPIRPDMLPTDGKLYPPAEVIGVLTRVLFTAPSKFIEQNFCYCDVPLALFTPVTQLMVVIMLGISLYWLFSKKPPVWKMRLLWIMVFAFVISLYFYNIVFRGNFFQHYFMVFYPIFIVLVAQVLVWIEQRAKWLMAAWLIFYFSVNLYTLVNSQVKYPLYQKINLIKNTTDAIGNEKFSLYASNDPYIHGGGWTELYTLYFRPAVKSYHYRNWDWIYRAYSLFPTPIEDTDPKRVVVIKNRSDNWPGVNIELSKSTYLDLEALVLDNSQQTFRSPDSQSQ</sequence>
<reference evidence="10 11" key="1">
    <citation type="journal article" date="2015" name="Nature">
        <title>rRNA introns, odd ribosomes, and small enigmatic genomes across a large radiation of phyla.</title>
        <authorList>
            <person name="Brown C.T."/>
            <person name="Hug L.A."/>
            <person name="Thomas B.C."/>
            <person name="Sharon I."/>
            <person name="Castelle C.J."/>
            <person name="Singh A."/>
            <person name="Wilkins M.J."/>
            <person name="Williams K.H."/>
            <person name="Banfield J.F."/>
        </authorList>
    </citation>
    <scope>NUCLEOTIDE SEQUENCE [LARGE SCALE GENOMIC DNA]</scope>
</reference>
<dbReference type="STRING" id="1618446.UV61_C0003G0049"/>
<dbReference type="GO" id="GO:0005886">
    <property type="term" value="C:plasma membrane"/>
    <property type="evidence" value="ECO:0007669"/>
    <property type="project" value="UniProtKB-SubCell"/>
</dbReference>
<feature type="transmembrane region" description="Helical" evidence="8">
    <location>
        <begin position="81"/>
        <end position="99"/>
    </location>
</feature>
<evidence type="ECO:0000256" key="7">
    <source>
        <dbReference type="ARBA" id="ARBA00023136"/>
    </source>
</evidence>
<dbReference type="Proteomes" id="UP000034050">
    <property type="component" value="Unassembled WGS sequence"/>
</dbReference>
<evidence type="ECO:0000313" key="11">
    <source>
        <dbReference type="Proteomes" id="UP000034050"/>
    </source>
</evidence>
<name>A0A0G1EW01_9BACT</name>
<protein>
    <recommendedName>
        <fullName evidence="9">Glycosyltransferase RgtA/B/C/D-like domain-containing protein</fullName>
    </recommendedName>
</protein>
<proteinExistence type="predicted"/>
<dbReference type="EMBL" id="LCFD01000003">
    <property type="protein sequence ID" value="KKS87196.1"/>
    <property type="molecule type" value="Genomic_DNA"/>
</dbReference>
<dbReference type="PANTHER" id="PTHR33908">
    <property type="entry name" value="MANNOSYLTRANSFERASE YKCB-RELATED"/>
    <property type="match status" value="1"/>
</dbReference>
<comment type="caution">
    <text evidence="10">The sequence shown here is derived from an EMBL/GenBank/DDBJ whole genome shotgun (WGS) entry which is preliminary data.</text>
</comment>
<accession>A0A0G1EW01</accession>
<feature type="transmembrane region" description="Helical" evidence="8">
    <location>
        <begin position="174"/>
        <end position="193"/>
    </location>
</feature>
<feature type="transmembrane region" description="Helical" evidence="8">
    <location>
        <begin position="367"/>
        <end position="385"/>
    </location>
</feature>
<dbReference type="InterPro" id="IPR038731">
    <property type="entry name" value="RgtA/B/C-like"/>
</dbReference>
<feature type="domain" description="Glycosyltransferase RgtA/B/C/D-like" evidence="9">
    <location>
        <begin position="64"/>
        <end position="216"/>
    </location>
</feature>
<gene>
    <name evidence="10" type="ORF">UV61_C0003G0049</name>
</gene>
<feature type="transmembrane region" description="Helical" evidence="8">
    <location>
        <begin position="111"/>
        <end position="128"/>
    </location>
</feature>
<comment type="subcellular location">
    <subcellularLocation>
        <location evidence="1">Cell membrane</location>
        <topology evidence="1">Multi-pass membrane protein</topology>
    </subcellularLocation>
</comment>
<keyword evidence="3" id="KW-0328">Glycosyltransferase</keyword>
<dbReference type="Pfam" id="PF13231">
    <property type="entry name" value="PMT_2"/>
    <property type="match status" value="1"/>
</dbReference>
<evidence type="ECO:0000256" key="4">
    <source>
        <dbReference type="ARBA" id="ARBA00022679"/>
    </source>
</evidence>
<evidence type="ECO:0000256" key="8">
    <source>
        <dbReference type="SAM" id="Phobius"/>
    </source>
</evidence>
<keyword evidence="5 8" id="KW-0812">Transmembrane</keyword>